<comment type="caution">
    <text evidence="3">The sequence shown here is derived from an EMBL/GenBank/DDBJ whole genome shotgun (WGS) entry which is preliminary data.</text>
</comment>
<accession>A0A5J5F5P8</accession>
<dbReference type="InParanoid" id="A0A5J5F5P8"/>
<evidence type="ECO:0008006" key="5">
    <source>
        <dbReference type="Google" id="ProtNLM"/>
    </source>
</evidence>
<keyword evidence="2" id="KW-0732">Signal</keyword>
<dbReference type="EMBL" id="VXIS01000032">
    <property type="protein sequence ID" value="KAA8911745.1"/>
    <property type="molecule type" value="Genomic_DNA"/>
</dbReference>
<feature type="signal peptide" evidence="2">
    <location>
        <begin position="1"/>
        <end position="19"/>
    </location>
</feature>
<reference evidence="3 4" key="1">
    <citation type="submission" date="2019-09" db="EMBL/GenBank/DDBJ databases">
        <title>Draft genome of the ectomycorrhizal ascomycete Sphaerosporella brunnea.</title>
        <authorList>
            <consortium name="DOE Joint Genome Institute"/>
            <person name="Benucci G.M."/>
            <person name="Marozzi G."/>
            <person name="Antonielli L."/>
            <person name="Sanchez S."/>
            <person name="Marco P."/>
            <person name="Wang X."/>
            <person name="Falini L.B."/>
            <person name="Barry K."/>
            <person name="Haridas S."/>
            <person name="Lipzen A."/>
            <person name="Labutti K."/>
            <person name="Grigoriev I.V."/>
            <person name="Murat C."/>
            <person name="Martin F."/>
            <person name="Albertini E."/>
            <person name="Donnini D."/>
            <person name="Bonito G."/>
        </authorList>
    </citation>
    <scope>NUCLEOTIDE SEQUENCE [LARGE SCALE GENOMIC DNA]</scope>
    <source>
        <strain evidence="3 4">Sb_GMNB300</strain>
    </source>
</reference>
<evidence type="ECO:0000313" key="3">
    <source>
        <dbReference type="EMBL" id="KAA8911745.1"/>
    </source>
</evidence>
<organism evidence="3 4">
    <name type="scientific">Sphaerosporella brunnea</name>
    <dbReference type="NCBI Taxonomy" id="1250544"/>
    <lineage>
        <taxon>Eukaryota</taxon>
        <taxon>Fungi</taxon>
        <taxon>Dikarya</taxon>
        <taxon>Ascomycota</taxon>
        <taxon>Pezizomycotina</taxon>
        <taxon>Pezizomycetes</taxon>
        <taxon>Pezizales</taxon>
        <taxon>Pyronemataceae</taxon>
        <taxon>Sphaerosporella</taxon>
    </lineage>
</organism>
<dbReference type="Proteomes" id="UP000326924">
    <property type="component" value="Unassembled WGS sequence"/>
</dbReference>
<evidence type="ECO:0000313" key="4">
    <source>
        <dbReference type="Proteomes" id="UP000326924"/>
    </source>
</evidence>
<sequence length="173" mass="19089">MRSPKISVIMFCNVAGALASPNGITPPPVARRLANQPPRPSDMEPCEGPDSSGNIINEVRPSNYMRQIYCTWRPVARPRPRPRSRPAFRISTHFFTSPAVAQMLGVCFQRIKKWFSLGAIGFFLCNMGTNQRCSYCVTHVHTELLGPSVLRLQCRRHGTSSSAGSVGGDVDDN</sequence>
<protein>
    <recommendedName>
        <fullName evidence="5">Secreted protein</fullName>
    </recommendedName>
</protein>
<feature type="region of interest" description="Disordered" evidence="1">
    <location>
        <begin position="25"/>
        <end position="52"/>
    </location>
</feature>
<keyword evidence="4" id="KW-1185">Reference proteome</keyword>
<evidence type="ECO:0000256" key="1">
    <source>
        <dbReference type="SAM" id="MobiDB-lite"/>
    </source>
</evidence>
<proteinExistence type="predicted"/>
<gene>
    <name evidence="3" type="ORF">FN846DRAFT_392280</name>
</gene>
<name>A0A5J5F5P8_9PEZI</name>
<dbReference type="AlphaFoldDB" id="A0A5J5F5P8"/>
<evidence type="ECO:0000256" key="2">
    <source>
        <dbReference type="SAM" id="SignalP"/>
    </source>
</evidence>
<feature type="chain" id="PRO_5023900071" description="Secreted protein" evidence="2">
    <location>
        <begin position="20"/>
        <end position="173"/>
    </location>
</feature>